<evidence type="ECO:0000259" key="6">
    <source>
        <dbReference type="Pfam" id="PF00144"/>
    </source>
</evidence>
<dbReference type="InterPro" id="IPR012338">
    <property type="entry name" value="Beta-lactam/transpept-like"/>
</dbReference>
<evidence type="ECO:0000256" key="5">
    <source>
        <dbReference type="RuleBase" id="RU361140"/>
    </source>
</evidence>
<name>A0ABT6WR56_9ACTN</name>
<dbReference type="InterPro" id="IPR050491">
    <property type="entry name" value="AmpC-like"/>
</dbReference>
<dbReference type="EC" id="3.5.2.6" evidence="5"/>
<evidence type="ECO:0000313" key="7">
    <source>
        <dbReference type="EMBL" id="MDI6102219.1"/>
    </source>
</evidence>
<protein>
    <recommendedName>
        <fullName evidence="5">Beta-lactamase</fullName>
        <ecNumber evidence="5">3.5.2.6</ecNumber>
    </recommendedName>
</protein>
<comment type="similarity">
    <text evidence="2 5">Belongs to the class-C beta-lactamase family.</text>
</comment>
<gene>
    <name evidence="7" type="ORF">QLQ12_26735</name>
</gene>
<evidence type="ECO:0000256" key="1">
    <source>
        <dbReference type="ARBA" id="ARBA00001526"/>
    </source>
</evidence>
<comment type="catalytic activity">
    <reaction evidence="1 5">
        <text>a beta-lactam + H2O = a substituted beta-amino acid</text>
        <dbReference type="Rhea" id="RHEA:20401"/>
        <dbReference type="ChEBI" id="CHEBI:15377"/>
        <dbReference type="ChEBI" id="CHEBI:35627"/>
        <dbReference type="ChEBI" id="CHEBI:140347"/>
        <dbReference type="EC" id="3.5.2.6"/>
    </reaction>
</comment>
<dbReference type="PANTHER" id="PTHR46825">
    <property type="entry name" value="D-ALANYL-D-ALANINE-CARBOXYPEPTIDASE/ENDOPEPTIDASE AMPH"/>
    <property type="match status" value="1"/>
</dbReference>
<feature type="domain" description="Beta-lactamase-related" evidence="6">
    <location>
        <begin position="26"/>
        <end position="322"/>
    </location>
</feature>
<evidence type="ECO:0000256" key="2">
    <source>
        <dbReference type="ARBA" id="ARBA00007840"/>
    </source>
</evidence>
<comment type="caution">
    <text evidence="7">The sequence shown here is derived from an EMBL/GenBank/DDBJ whole genome shotgun (WGS) entry which is preliminary data.</text>
</comment>
<dbReference type="GO" id="GO:0016787">
    <property type="term" value="F:hydrolase activity"/>
    <property type="evidence" value="ECO:0007669"/>
    <property type="project" value="UniProtKB-KW"/>
</dbReference>
<organism evidence="7 8">
    <name type="scientific">Actinoplanes sandaracinus</name>
    <dbReference type="NCBI Taxonomy" id="3045177"/>
    <lineage>
        <taxon>Bacteria</taxon>
        <taxon>Bacillati</taxon>
        <taxon>Actinomycetota</taxon>
        <taxon>Actinomycetes</taxon>
        <taxon>Micromonosporales</taxon>
        <taxon>Micromonosporaceae</taxon>
        <taxon>Actinoplanes</taxon>
    </lineage>
</organism>
<dbReference type="Gene3D" id="3.40.710.10">
    <property type="entry name" value="DD-peptidase/beta-lactamase superfamily"/>
    <property type="match status" value="1"/>
</dbReference>
<evidence type="ECO:0000256" key="4">
    <source>
        <dbReference type="ARBA" id="ARBA00023251"/>
    </source>
</evidence>
<evidence type="ECO:0000256" key="3">
    <source>
        <dbReference type="ARBA" id="ARBA00022801"/>
    </source>
</evidence>
<dbReference type="PROSITE" id="PS00336">
    <property type="entry name" value="BETA_LACTAMASE_C"/>
    <property type="match status" value="1"/>
</dbReference>
<proteinExistence type="inferred from homology"/>
<evidence type="ECO:0000313" key="8">
    <source>
        <dbReference type="Proteomes" id="UP001241758"/>
    </source>
</evidence>
<dbReference type="EMBL" id="JASCTH010000018">
    <property type="protein sequence ID" value="MDI6102219.1"/>
    <property type="molecule type" value="Genomic_DNA"/>
</dbReference>
<dbReference type="PANTHER" id="PTHR46825:SF15">
    <property type="entry name" value="BETA-LACTAMASE-RELATED DOMAIN-CONTAINING PROTEIN"/>
    <property type="match status" value="1"/>
</dbReference>
<keyword evidence="8" id="KW-1185">Reference proteome</keyword>
<sequence length="356" mass="36897">MKRSSEPRRTSAVSIQHGDEALAARLRTLLGGRHPVAAAATISPGERRVAGLGADAGADFEIGSVSKGVTGLLYAEALARGEIDRTATLGDLLPLGRCPAARVTLASLSVHRSGLPILPRSAGLVRRSVALWRHGANPYGDSLDQLIVQARSVTVGKPRPRYSNLGFELLGHAIAAAAGVSYRELVRARIADPLGLDVFYAPAIPAELRPGALTGVSRFGRERQPWTGEAVGPAGGIRASIEAMARLIAALLDGSAPGLSALDPTTRFAGVAGRAVDIGAGWITLEHEGRKITWHNGGTGGFRSWLGLDRAAGAGVVIVTATAMAVDGPGFTLLTETAGRNASRAAAELTAETDRR</sequence>
<dbReference type="Proteomes" id="UP001241758">
    <property type="component" value="Unassembled WGS sequence"/>
</dbReference>
<reference evidence="7 8" key="1">
    <citation type="submission" date="2023-05" db="EMBL/GenBank/DDBJ databases">
        <title>Actinoplanes sp. NEAU-A12 genome sequencing.</title>
        <authorList>
            <person name="Wang Z.-S."/>
        </authorList>
    </citation>
    <scope>NUCLEOTIDE SEQUENCE [LARGE SCALE GENOMIC DNA]</scope>
    <source>
        <strain evidence="7 8">NEAU-A12</strain>
    </source>
</reference>
<accession>A0ABT6WR56</accession>
<dbReference type="InterPro" id="IPR001466">
    <property type="entry name" value="Beta-lactam-related"/>
</dbReference>
<dbReference type="RefSeq" id="WP_282763238.1">
    <property type="nucleotide sequence ID" value="NZ_JASCTH010000018.1"/>
</dbReference>
<dbReference type="Pfam" id="PF00144">
    <property type="entry name" value="Beta-lactamase"/>
    <property type="match status" value="1"/>
</dbReference>
<dbReference type="InterPro" id="IPR001586">
    <property type="entry name" value="Beta-lactam_class-C_AS"/>
</dbReference>
<keyword evidence="4 5" id="KW-0046">Antibiotic resistance</keyword>
<keyword evidence="3 5" id="KW-0378">Hydrolase</keyword>
<dbReference type="SUPFAM" id="SSF56601">
    <property type="entry name" value="beta-lactamase/transpeptidase-like"/>
    <property type="match status" value="1"/>
</dbReference>